<sequence>MCPTLTDGLSESNTHFIIAAEIEDGAAHSEDAVTEHTIISYDDGSSRRRGLSSRRVLVSTMAGTFSTISVHTKDGTARGIVQQPGEASKDIIQEQGQRTLISKSEELDTINCADPRCTNAAWQCEMNAVGELFE</sequence>
<gene>
    <name evidence="1" type="ORF">QTG54_006145</name>
</gene>
<dbReference type="EMBL" id="JATAAI010000009">
    <property type="protein sequence ID" value="KAK1743524.1"/>
    <property type="molecule type" value="Genomic_DNA"/>
</dbReference>
<dbReference type="AlphaFoldDB" id="A0AAD8YDD6"/>
<comment type="caution">
    <text evidence="1">The sequence shown here is derived from an EMBL/GenBank/DDBJ whole genome shotgun (WGS) entry which is preliminary data.</text>
</comment>
<reference evidence="1" key="1">
    <citation type="submission" date="2023-06" db="EMBL/GenBank/DDBJ databases">
        <title>Survivors Of The Sea: Transcriptome response of Skeletonema marinoi to long-term dormancy.</title>
        <authorList>
            <person name="Pinder M.I.M."/>
            <person name="Kourtchenko O."/>
            <person name="Robertson E.K."/>
            <person name="Larsson T."/>
            <person name="Maumus F."/>
            <person name="Osuna-Cruz C.M."/>
            <person name="Vancaester E."/>
            <person name="Stenow R."/>
            <person name="Vandepoele K."/>
            <person name="Ploug H."/>
            <person name="Bruchert V."/>
            <person name="Godhe A."/>
            <person name="Topel M."/>
        </authorList>
    </citation>
    <scope>NUCLEOTIDE SEQUENCE</scope>
    <source>
        <strain evidence="1">R05AC</strain>
    </source>
</reference>
<protein>
    <submittedName>
        <fullName evidence="1">Uncharacterized protein</fullName>
    </submittedName>
</protein>
<dbReference type="Proteomes" id="UP001224775">
    <property type="component" value="Unassembled WGS sequence"/>
</dbReference>
<evidence type="ECO:0000313" key="1">
    <source>
        <dbReference type="EMBL" id="KAK1743524.1"/>
    </source>
</evidence>
<evidence type="ECO:0000313" key="2">
    <source>
        <dbReference type="Proteomes" id="UP001224775"/>
    </source>
</evidence>
<accession>A0AAD8YDD6</accession>
<keyword evidence="2" id="KW-1185">Reference proteome</keyword>
<proteinExistence type="predicted"/>
<name>A0AAD8YDD6_9STRA</name>
<organism evidence="1 2">
    <name type="scientific">Skeletonema marinoi</name>
    <dbReference type="NCBI Taxonomy" id="267567"/>
    <lineage>
        <taxon>Eukaryota</taxon>
        <taxon>Sar</taxon>
        <taxon>Stramenopiles</taxon>
        <taxon>Ochrophyta</taxon>
        <taxon>Bacillariophyta</taxon>
        <taxon>Coscinodiscophyceae</taxon>
        <taxon>Thalassiosirophycidae</taxon>
        <taxon>Thalassiosirales</taxon>
        <taxon>Skeletonemataceae</taxon>
        <taxon>Skeletonema</taxon>
        <taxon>Skeletonema marinoi-dohrnii complex</taxon>
    </lineage>
</organism>